<protein>
    <recommendedName>
        <fullName evidence="1">Methyltransferase type 11 domain-containing protein</fullName>
    </recommendedName>
</protein>
<dbReference type="InterPro" id="IPR013216">
    <property type="entry name" value="Methyltransf_11"/>
</dbReference>
<evidence type="ECO:0000313" key="2">
    <source>
        <dbReference type="EMBL" id="QEA04192.1"/>
    </source>
</evidence>
<dbReference type="PANTHER" id="PTHR45180">
    <property type="entry name" value="OS01G0307686 PROTEIN"/>
    <property type="match status" value="1"/>
</dbReference>
<evidence type="ECO:0000259" key="1">
    <source>
        <dbReference type="Pfam" id="PF08241"/>
    </source>
</evidence>
<dbReference type="GO" id="GO:0008757">
    <property type="term" value="F:S-adenosylmethionine-dependent methyltransferase activity"/>
    <property type="evidence" value="ECO:0007669"/>
    <property type="project" value="InterPro"/>
</dbReference>
<dbReference type="PANTHER" id="PTHR45180:SF1">
    <property type="entry name" value="OS01G0307686 PROTEIN"/>
    <property type="match status" value="1"/>
</dbReference>
<name>A0A5B8R9Z0_9ZZZZ</name>
<proteinExistence type="predicted"/>
<feature type="domain" description="Methyltransferase type 11" evidence="1">
    <location>
        <begin position="42"/>
        <end position="128"/>
    </location>
</feature>
<dbReference type="Pfam" id="PF08241">
    <property type="entry name" value="Methyltransf_11"/>
    <property type="match status" value="1"/>
</dbReference>
<dbReference type="CDD" id="cd02440">
    <property type="entry name" value="AdoMet_MTases"/>
    <property type="match status" value="1"/>
</dbReference>
<sequence length="246" mass="26626">MADHRDHFGGHAGDYARARPDYPAGLFDWLADQTQRRDAAWDCAAGSGQASAGLARHFGAVIATDLSQRQLAAMPAGTVLPVVARGEAVPLTAACVDAVTVAQGLHWLDTAAFFREVEWVLRPGGVLAVWGYALCAVAPAIDAVVRRFHDDTLAAYWPQERWWVAAGYPGLTLPWPELAAPAFGMERMWTRDAFLDYVATWSGVKRAEAAGAGPMAGLARALDGLWGEGPRRVRWPLTLRVARRPA</sequence>
<dbReference type="InterPro" id="IPR029063">
    <property type="entry name" value="SAM-dependent_MTases_sf"/>
</dbReference>
<organism evidence="2">
    <name type="scientific">uncultured organism</name>
    <dbReference type="NCBI Taxonomy" id="155900"/>
    <lineage>
        <taxon>unclassified sequences</taxon>
        <taxon>environmental samples</taxon>
    </lineage>
</organism>
<gene>
    <name evidence="2" type="ORF">KBTEX_00496</name>
</gene>
<accession>A0A5B8R9Z0</accession>
<dbReference type="AlphaFoldDB" id="A0A5B8R9Z0"/>
<reference evidence="2" key="1">
    <citation type="submission" date="2019-06" db="EMBL/GenBank/DDBJ databases">
        <authorList>
            <person name="Murdoch R.W."/>
            <person name="Fathepure B."/>
        </authorList>
    </citation>
    <scope>NUCLEOTIDE SEQUENCE</scope>
</reference>
<dbReference type="SUPFAM" id="SSF53335">
    <property type="entry name" value="S-adenosyl-L-methionine-dependent methyltransferases"/>
    <property type="match status" value="1"/>
</dbReference>
<dbReference type="Gene3D" id="3.40.50.150">
    <property type="entry name" value="Vaccinia Virus protein VP39"/>
    <property type="match status" value="1"/>
</dbReference>
<dbReference type="EMBL" id="MN079081">
    <property type="protein sequence ID" value="QEA04192.1"/>
    <property type="molecule type" value="Genomic_DNA"/>
</dbReference>